<feature type="region of interest" description="Disordered" evidence="2">
    <location>
        <begin position="142"/>
        <end position="186"/>
    </location>
</feature>
<keyword evidence="1" id="KW-0863">Zinc-finger</keyword>
<dbReference type="Proteomes" id="UP000433483">
    <property type="component" value="Unassembled WGS sequence"/>
</dbReference>
<dbReference type="Proteomes" id="UP000441208">
    <property type="component" value="Unassembled WGS sequence"/>
</dbReference>
<evidence type="ECO:0000256" key="2">
    <source>
        <dbReference type="SAM" id="MobiDB-lite"/>
    </source>
</evidence>
<evidence type="ECO:0000313" key="14">
    <source>
        <dbReference type="Proteomes" id="UP000437068"/>
    </source>
</evidence>
<dbReference type="EMBL" id="QXGD01000497">
    <property type="protein sequence ID" value="KAE9237030.1"/>
    <property type="molecule type" value="Genomic_DNA"/>
</dbReference>
<evidence type="ECO:0000313" key="5">
    <source>
        <dbReference type="EMBL" id="KAE9005216.1"/>
    </source>
</evidence>
<keyword evidence="1" id="KW-0862">Zinc</keyword>
<dbReference type="EMBL" id="QXGE01000257">
    <property type="protein sequence ID" value="KAE9318306.1"/>
    <property type="molecule type" value="Genomic_DNA"/>
</dbReference>
<dbReference type="EMBL" id="QXFW01000694">
    <property type="protein sequence ID" value="KAE9005216.1"/>
    <property type="molecule type" value="Genomic_DNA"/>
</dbReference>
<protein>
    <recommendedName>
        <fullName evidence="3">CCHC-type domain-containing protein</fullName>
    </recommendedName>
</protein>
<evidence type="ECO:0000313" key="9">
    <source>
        <dbReference type="EMBL" id="KAE9214246.1"/>
    </source>
</evidence>
<evidence type="ECO:0000256" key="1">
    <source>
        <dbReference type="PROSITE-ProRule" id="PRU00047"/>
    </source>
</evidence>
<evidence type="ECO:0000313" key="11">
    <source>
        <dbReference type="EMBL" id="KAE9318306.1"/>
    </source>
</evidence>
<dbReference type="Proteomes" id="UP000429523">
    <property type="component" value="Unassembled WGS sequence"/>
</dbReference>
<dbReference type="Proteomes" id="UP000440732">
    <property type="component" value="Unassembled WGS sequence"/>
</dbReference>
<feature type="compositionally biased region" description="Gly residues" evidence="2">
    <location>
        <begin position="144"/>
        <end position="176"/>
    </location>
</feature>
<evidence type="ECO:0000313" key="6">
    <source>
        <dbReference type="EMBL" id="KAE9122603.1"/>
    </source>
</evidence>
<name>A0A6A4E5F7_9STRA</name>
<evidence type="ECO:0000313" key="19">
    <source>
        <dbReference type="Proteomes" id="UP000488956"/>
    </source>
</evidence>
<dbReference type="Proteomes" id="UP000488956">
    <property type="component" value="Unassembled WGS sequence"/>
</dbReference>
<evidence type="ECO:0000313" key="4">
    <source>
        <dbReference type="EMBL" id="KAE8939160.1"/>
    </source>
</evidence>
<dbReference type="EMBL" id="QXFZ01000293">
    <property type="protein sequence ID" value="KAE9122603.1"/>
    <property type="molecule type" value="Genomic_DNA"/>
</dbReference>
<evidence type="ECO:0000313" key="7">
    <source>
        <dbReference type="EMBL" id="KAE9124014.1"/>
    </source>
</evidence>
<dbReference type="InterPro" id="IPR001878">
    <property type="entry name" value="Znf_CCHC"/>
</dbReference>
<dbReference type="Proteomes" id="UP000440367">
    <property type="component" value="Unassembled WGS sequence"/>
</dbReference>
<evidence type="ECO:0000313" key="10">
    <source>
        <dbReference type="EMBL" id="KAE9237030.1"/>
    </source>
</evidence>
<evidence type="ECO:0000313" key="13">
    <source>
        <dbReference type="Proteomes" id="UP000433483"/>
    </source>
</evidence>
<keyword evidence="1" id="KW-0479">Metal-binding</keyword>
<evidence type="ECO:0000313" key="12">
    <source>
        <dbReference type="Proteomes" id="UP000429523"/>
    </source>
</evidence>
<evidence type="ECO:0000313" key="8">
    <source>
        <dbReference type="EMBL" id="KAE9149253.1"/>
    </source>
</evidence>
<sequence>MFGGNWTEDLWVMAFSGKLEGLGLAFYDKMQPMWMAESGTVTHMLDRMLGFYPTKTPVTNAMELMSELKPGDKTCTEHFQYLVYVAEKPGVPDAFVLQCVCVSAMGDTKKGILTKLNKNRPDAMRHPWELVAFAIEYESSTRRGAGGCGGTEHGGSGGRGDIGGRGGGQGARGQGFVGRTESGDSPACWKCSNTGHMKADCPTRRGASPGGLEQLGHGRVLDFG</sequence>
<feature type="domain" description="CCHC-type" evidence="3">
    <location>
        <begin position="188"/>
        <end position="202"/>
    </location>
</feature>
<dbReference type="OrthoDB" id="10439220at2759"/>
<dbReference type="AlphaFoldDB" id="A0A6A4E5F7"/>
<evidence type="ECO:0000313" key="16">
    <source>
        <dbReference type="Proteomes" id="UP000440732"/>
    </source>
</evidence>
<dbReference type="GO" id="GO:0003676">
    <property type="term" value="F:nucleic acid binding"/>
    <property type="evidence" value="ECO:0007669"/>
    <property type="project" value="InterPro"/>
</dbReference>
<dbReference type="EMBL" id="QXFX01000243">
    <property type="protein sequence ID" value="KAE9124014.1"/>
    <property type="molecule type" value="Genomic_DNA"/>
</dbReference>
<comment type="caution">
    <text evidence="11">The sequence shown here is derived from an EMBL/GenBank/DDBJ whole genome shotgun (WGS) entry which is preliminary data.</text>
</comment>
<dbReference type="Proteomes" id="UP000437068">
    <property type="component" value="Unassembled WGS sequence"/>
</dbReference>
<reference evidence="12 13" key="1">
    <citation type="submission" date="2018-08" db="EMBL/GenBank/DDBJ databases">
        <title>Genomic investigation of the strawberry pathogen Phytophthora fragariae indicates pathogenicity is determined by transcriptional variation in three key races.</title>
        <authorList>
            <person name="Adams T.M."/>
            <person name="Armitage A.D."/>
            <person name="Sobczyk M.K."/>
            <person name="Bates H.J."/>
            <person name="Dunwell J.M."/>
            <person name="Nellist C.F."/>
            <person name="Harrison R.J."/>
        </authorList>
    </citation>
    <scope>NUCLEOTIDE SEQUENCE [LARGE SCALE GENOMIC DNA]</scope>
    <source>
        <strain evidence="11 14">A4</strain>
        <strain evidence="10 15">BC-1</strain>
        <strain evidence="9 13">NOV-27</strain>
        <strain evidence="8 16">NOV-5</strain>
        <strain evidence="6 17">NOV-71</strain>
        <strain evidence="4 12">NOV-9</strain>
        <strain evidence="7 19">ONT-3</strain>
        <strain evidence="5 18">SCRP245</strain>
    </source>
</reference>
<organism evidence="11 14">
    <name type="scientific">Phytophthora fragariae</name>
    <dbReference type="NCBI Taxonomy" id="53985"/>
    <lineage>
        <taxon>Eukaryota</taxon>
        <taxon>Sar</taxon>
        <taxon>Stramenopiles</taxon>
        <taxon>Oomycota</taxon>
        <taxon>Peronosporomycetes</taxon>
        <taxon>Peronosporales</taxon>
        <taxon>Peronosporaceae</taxon>
        <taxon>Phytophthora</taxon>
    </lineage>
</organism>
<dbReference type="SUPFAM" id="SSF57756">
    <property type="entry name" value="Retrovirus zinc finger-like domains"/>
    <property type="match status" value="1"/>
</dbReference>
<dbReference type="Proteomes" id="UP000460718">
    <property type="component" value="Unassembled WGS sequence"/>
</dbReference>
<evidence type="ECO:0000259" key="3">
    <source>
        <dbReference type="PROSITE" id="PS50158"/>
    </source>
</evidence>
<accession>A0A6A4E5F7</accession>
<evidence type="ECO:0000313" key="15">
    <source>
        <dbReference type="Proteomes" id="UP000440367"/>
    </source>
</evidence>
<dbReference type="Pfam" id="PF00098">
    <property type="entry name" value="zf-CCHC"/>
    <property type="match status" value="1"/>
</dbReference>
<evidence type="ECO:0000313" key="18">
    <source>
        <dbReference type="Proteomes" id="UP000460718"/>
    </source>
</evidence>
<dbReference type="Gene3D" id="4.10.60.10">
    <property type="entry name" value="Zinc finger, CCHC-type"/>
    <property type="match status" value="1"/>
</dbReference>
<keyword evidence="13" id="KW-1185">Reference proteome</keyword>
<dbReference type="PROSITE" id="PS50158">
    <property type="entry name" value="ZF_CCHC"/>
    <property type="match status" value="1"/>
</dbReference>
<dbReference type="InterPro" id="IPR036875">
    <property type="entry name" value="Znf_CCHC_sf"/>
</dbReference>
<dbReference type="EMBL" id="QXGF01000508">
    <property type="protein sequence ID" value="KAE8939160.1"/>
    <property type="molecule type" value="Genomic_DNA"/>
</dbReference>
<dbReference type="SMART" id="SM00343">
    <property type="entry name" value="ZnF_C2HC"/>
    <property type="match status" value="1"/>
</dbReference>
<dbReference type="EMBL" id="QXGB01000455">
    <property type="protein sequence ID" value="KAE9214246.1"/>
    <property type="molecule type" value="Genomic_DNA"/>
</dbReference>
<evidence type="ECO:0000313" key="17">
    <source>
        <dbReference type="Proteomes" id="UP000441208"/>
    </source>
</evidence>
<proteinExistence type="predicted"/>
<dbReference type="EMBL" id="QXGA01000248">
    <property type="protein sequence ID" value="KAE9149253.1"/>
    <property type="molecule type" value="Genomic_DNA"/>
</dbReference>
<dbReference type="GO" id="GO:0008270">
    <property type="term" value="F:zinc ion binding"/>
    <property type="evidence" value="ECO:0007669"/>
    <property type="project" value="UniProtKB-KW"/>
</dbReference>
<feature type="region of interest" description="Disordered" evidence="2">
    <location>
        <begin position="199"/>
        <end position="224"/>
    </location>
</feature>
<gene>
    <name evidence="11" type="ORF">PF001_g6441</name>
    <name evidence="10" type="ORF">PF002_g11067</name>
    <name evidence="9" type="ORF">PF005_g9903</name>
    <name evidence="8" type="ORF">PF006_g6252</name>
    <name evidence="6" type="ORF">PF007_g7395</name>
    <name evidence="4" type="ORF">PF009_g10989</name>
    <name evidence="7" type="ORF">PF010_g6181</name>
    <name evidence="5" type="ORF">PF011_g12136</name>
</gene>